<organism evidence="2 3">
    <name type="scientific">Cupriavidus yeoncheonensis</name>
    <dbReference type="NCBI Taxonomy" id="1462994"/>
    <lineage>
        <taxon>Bacteria</taxon>
        <taxon>Pseudomonadati</taxon>
        <taxon>Pseudomonadota</taxon>
        <taxon>Betaproteobacteria</taxon>
        <taxon>Burkholderiales</taxon>
        <taxon>Burkholderiaceae</taxon>
        <taxon>Cupriavidus</taxon>
    </lineage>
</organism>
<keyword evidence="3" id="KW-1185">Reference proteome</keyword>
<accession>A0A916J0X6</accession>
<dbReference type="EMBL" id="CAJPUY010000053">
    <property type="protein sequence ID" value="CAG2158584.1"/>
    <property type="molecule type" value="Genomic_DNA"/>
</dbReference>
<proteinExistence type="predicted"/>
<feature type="region of interest" description="Disordered" evidence="1">
    <location>
        <begin position="383"/>
        <end position="418"/>
    </location>
</feature>
<feature type="compositionally biased region" description="Basic and acidic residues" evidence="1">
    <location>
        <begin position="522"/>
        <end position="533"/>
    </location>
</feature>
<feature type="region of interest" description="Disordered" evidence="1">
    <location>
        <begin position="522"/>
        <end position="601"/>
    </location>
</feature>
<comment type="caution">
    <text evidence="2">The sequence shown here is derived from an EMBL/GenBank/DDBJ whole genome shotgun (WGS) entry which is preliminary data.</text>
</comment>
<name>A0A916J0X6_9BURK</name>
<evidence type="ECO:0000313" key="3">
    <source>
        <dbReference type="Proteomes" id="UP000672934"/>
    </source>
</evidence>
<feature type="region of interest" description="Disordered" evidence="1">
    <location>
        <begin position="432"/>
        <end position="467"/>
    </location>
</feature>
<evidence type="ECO:0000256" key="1">
    <source>
        <dbReference type="SAM" id="MobiDB-lite"/>
    </source>
</evidence>
<gene>
    <name evidence="2" type="ORF">LMG31506_06426</name>
</gene>
<reference evidence="2" key="1">
    <citation type="submission" date="2021-03" db="EMBL/GenBank/DDBJ databases">
        <authorList>
            <person name="Peeters C."/>
        </authorList>
    </citation>
    <scope>NUCLEOTIDE SEQUENCE</scope>
    <source>
        <strain evidence="2">LMG 31506</strain>
    </source>
</reference>
<sequence>MARGVGAGLLHLRAQRRGHGGQRLGPCGQALLIAGGQFFLQRHGGLRGLLGGLHEALDLGDGAAGMCAHFGRHVARGLRQRFGDFLLAARGVRACLCHFAAQGGGDGAERFRPGLQPLRVLRGQFLLQLGMRAGHGLHQRGRVLLERRRRACHGLLVVAGHLLADARLLRQRVMPGAGGAGRRGVQAGGHAFQQAGRALIEGLREAVERGAQVAGLRFAGALMPGQRLLPQVRDGGRGVLEARRQAVELLLHGVGDRGVQGLRFARDACHGELDGRLDGRAGSARAVGDALRQRSLHGIGQPAVRRVGAVVERGLAAGQPFGHGQVLLLHGGHHGLQPVDQRGHHIRLPLQQAERLFALVGARVRAQRGGDAGVERLRGLDAFTPAQRGQQAQHCRGGDTGHRGAKGKAQTLDRCGQRRADGIEVRRAFQRDAGAAQRRHHAQERAEHAQQDQQADQVRRQGRAGQGGALAFDAQAHGIAQARMQRLDPRAKAGGRPGQPRDGLCQRARGLVVALELERTRQVEAADQQRDGQRQQVGARVAGADPAHDGQACQEDDDLDEGSGHSGSVSCHAAPQARLRRVGNGGPVRRAARSAYRSGRR</sequence>
<dbReference type="AlphaFoldDB" id="A0A916J0X6"/>
<protein>
    <submittedName>
        <fullName evidence="2">Uncharacterized protein</fullName>
    </submittedName>
</protein>
<dbReference type="Proteomes" id="UP000672934">
    <property type="component" value="Unassembled WGS sequence"/>
</dbReference>
<evidence type="ECO:0000313" key="2">
    <source>
        <dbReference type="EMBL" id="CAG2158584.1"/>
    </source>
</evidence>